<evidence type="ECO:0000313" key="3">
    <source>
        <dbReference type="Proteomes" id="UP000297245"/>
    </source>
</evidence>
<feature type="transmembrane region" description="Helical" evidence="1">
    <location>
        <begin position="50"/>
        <end position="68"/>
    </location>
</feature>
<evidence type="ECO:0000313" key="2">
    <source>
        <dbReference type="EMBL" id="THU81273.1"/>
    </source>
</evidence>
<dbReference type="EMBL" id="ML179824">
    <property type="protein sequence ID" value="THU81273.1"/>
    <property type="molecule type" value="Genomic_DNA"/>
</dbReference>
<accession>A0A4S8KZB2</accession>
<keyword evidence="3" id="KW-1185">Reference proteome</keyword>
<name>A0A4S8KZB2_DENBC</name>
<keyword evidence="1" id="KW-0472">Membrane</keyword>
<gene>
    <name evidence="2" type="ORF">K435DRAFT_476940</name>
</gene>
<keyword evidence="1" id="KW-1133">Transmembrane helix</keyword>
<evidence type="ECO:0000256" key="1">
    <source>
        <dbReference type="SAM" id="Phobius"/>
    </source>
</evidence>
<proteinExistence type="predicted"/>
<feature type="transmembrane region" description="Helical" evidence="1">
    <location>
        <begin position="20"/>
        <end position="43"/>
    </location>
</feature>
<keyword evidence="1" id="KW-0812">Transmembrane</keyword>
<dbReference type="Proteomes" id="UP000297245">
    <property type="component" value="Unassembled WGS sequence"/>
</dbReference>
<protein>
    <submittedName>
        <fullName evidence="2">Uncharacterized protein</fullName>
    </submittedName>
</protein>
<dbReference type="OrthoDB" id="3174319at2759"/>
<sequence length="115" mass="12846">MASLGMSSSDTGPVLKIMEIILLFIDQLNFLISDIIVVWRAWIMFPYSSIARFALIASIIGTSAGVVVDTVMTTEEITQNIDYLVERPLRILICTLPVLATNLVSTLLMAYKTWY</sequence>
<feature type="transmembrane region" description="Helical" evidence="1">
    <location>
        <begin position="88"/>
        <end position="111"/>
    </location>
</feature>
<organism evidence="2 3">
    <name type="scientific">Dendrothele bispora (strain CBS 962.96)</name>
    <dbReference type="NCBI Taxonomy" id="1314807"/>
    <lineage>
        <taxon>Eukaryota</taxon>
        <taxon>Fungi</taxon>
        <taxon>Dikarya</taxon>
        <taxon>Basidiomycota</taxon>
        <taxon>Agaricomycotina</taxon>
        <taxon>Agaricomycetes</taxon>
        <taxon>Agaricomycetidae</taxon>
        <taxon>Agaricales</taxon>
        <taxon>Agaricales incertae sedis</taxon>
        <taxon>Dendrothele</taxon>
    </lineage>
</organism>
<reference evidence="2 3" key="1">
    <citation type="journal article" date="2019" name="Nat. Ecol. Evol.">
        <title>Megaphylogeny resolves global patterns of mushroom evolution.</title>
        <authorList>
            <person name="Varga T."/>
            <person name="Krizsan K."/>
            <person name="Foldi C."/>
            <person name="Dima B."/>
            <person name="Sanchez-Garcia M."/>
            <person name="Sanchez-Ramirez S."/>
            <person name="Szollosi G.J."/>
            <person name="Szarkandi J.G."/>
            <person name="Papp V."/>
            <person name="Albert L."/>
            <person name="Andreopoulos W."/>
            <person name="Angelini C."/>
            <person name="Antonin V."/>
            <person name="Barry K.W."/>
            <person name="Bougher N.L."/>
            <person name="Buchanan P."/>
            <person name="Buyck B."/>
            <person name="Bense V."/>
            <person name="Catcheside P."/>
            <person name="Chovatia M."/>
            <person name="Cooper J."/>
            <person name="Damon W."/>
            <person name="Desjardin D."/>
            <person name="Finy P."/>
            <person name="Geml J."/>
            <person name="Haridas S."/>
            <person name="Hughes K."/>
            <person name="Justo A."/>
            <person name="Karasinski D."/>
            <person name="Kautmanova I."/>
            <person name="Kiss B."/>
            <person name="Kocsube S."/>
            <person name="Kotiranta H."/>
            <person name="LaButti K.M."/>
            <person name="Lechner B.E."/>
            <person name="Liimatainen K."/>
            <person name="Lipzen A."/>
            <person name="Lukacs Z."/>
            <person name="Mihaltcheva S."/>
            <person name="Morgado L.N."/>
            <person name="Niskanen T."/>
            <person name="Noordeloos M.E."/>
            <person name="Ohm R.A."/>
            <person name="Ortiz-Santana B."/>
            <person name="Ovrebo C."/>
            <person name="Racz N."/>
            <person name="Riley R."/>
            <person name="Savchenko A."/>
            <person name="Shiryaev A."/>
            <person name="Soop K."/>
            <person name="Spirin V."/>
            <person name="Szebenyi C."/>
            <person name="Tomsovsky M."/>
            <person name="Tulloss R.E."/>
            <person name="Uehling J."/>
            <person name="Grigoriev I.V."/>
            <person name="Vagvolgyi C."/>
            <person name="Papp T."/>
            <person name="Martin F.M."/>
            <person name="Miettinen O."/>
            <person name="Hibbett D.S."/>
            <person name="Nagy L.G."/>
        </authorList>
    </citation>
    <scope>NUCLEOTIDE SEQUENCE [LARGE SCALE GENOMIC DNA]</scope>
    <source>
        <strain evidence="2 3">CBS 962.96</strain>
    </source>
</reference>
<dbReference type="AlphaFoldDB" id="A0A4S8KZB2"/>